<dbReference type="Pfam" id="PF00664">
    <property type="entry name" value="ABC_membrane"/>
    <property type="match status" value="1"/>
</dbReference>
<dbReference type="GO" id="GO:0005524">
    <property type="term" value="F:ATP binding"/>
    <property type="evidence" value="ECO:0007669"/>
    <property type="project" value="UniProtKB-KW"/>
</dbReference>
<keyword evidence="13" id="KW-1185">Reference proteome</keyword>
<dbReference type="Gene3D" id="1.20.1560.10">
    <property type="entry name" value="ABC transporter type 1, transmembrane domain"/>
    <property type="match status" value="1"/>
</dbReference>
<dbReference type="InterPro" id="IPR039421">
    <property type="entry name" value="Type_1_exporter"/>
</dbReference>
<dbReference type="Gene3D" id="3.40.50.300">
    <property type="entry name" value="P-loop containing nucleotide triphosphate hydrolases"/>
    <property type="match status" value="1"/>
</dbReference>
<dbReference type="PANTHER" id="PTHR24221:SF654">
    <property type="entry name" value="ATP-BINDING CASSETTE SUB-FAMILY B MEMBER 6"/>
    <property type="match status" value="1"/>
</dbReference>
<keyword evidence="3" id="KW-1003">Cell membrane</keyword>
<keyword evidence="4 9" id="KW-0812">Transmembrane</keyword>
<evidence type="ECO:0000313" key="13">
    <source>
        <dbReference type="Proteomes" id="UP000290218"/>
    </source>
</evidence>
<comment type="subcellular location">
    <subcellularLocation>
        <location evidence="1">Cell membrane</location>
        <topology evidence="1">Multi-pass membrane protein</topology>
    </subcellularLocation>
</comment>
<dbReference type="EMBL" id="SDHX01000001">
    <property type="protein sequence ID" value="RXK56947.1"/>
    <property type="molecule type" value="Genomic_DNA"/>
</dbReference>
<evidence type="ECO:0000259" key="11">
    <source>
        <dbReference type="PROSITE" id="PS50929"/>
    </source>
</evidence>
<evidence type="ECO:0000256" key="3">
    <source>
        <dbReference type="ARBA" id="ARBA00022475"/>
    </source>
</evidence>
<dbReference type="InterPro" id="IPR003439">
    <property type="entry name" value="ABC_transporter-like_ATP-bd"/>
</dbReference>
<feature type="domain" description="ABC transmembrane type-1" evidence="11">
    <location>
        <begin position="16"/>
        <end position="298"/>
    </location>
</feature>
<dbReference type="GO" id="GO:0140359">
    <property type="term" value="F:ABC-type transporter activity"/>
    <property type="evidence" value="ECO:0007669"/>
    <property type="project" value="InterPro"/>
</dbReference>
<name>A0A4Q1CCR2_9BACT</name>
<gene>
    <name evidence="12" type="ORF">ESB00_08350</name>
</gene>
<dbReference type="Pfam" id="PF00005">
    <property type="entry name" value="ABC_tran"/>
    <property type="match status" value="1"/>
</dbReference>
<sequence>MARALALCRPFAGRLALGAGLIVLGTAFTLPAPWLFKLLLDEALPRRDSRLLLVLLVAAVLLLVARALLTLVRNRLLQTVAMRLVCDLRIRVFAHLQTVSLRYFDRARTGETVAKICQDTGELYNLTNGLLINLVADTVTVLAVLVFLFWVEWRLALAACVVLPLFVLNYLHHRERMQAESRTHRQHWDKVVGFLNERIANPRVIKAFGREAGEVAEFASGINADYFNYSAVVMRNTKLSVVADTLAAVGGAVVLGYGGWLVMDEAMAPGTLVAFNAYLALVFPPLVRFVDLAAIFHRAFTGLENVFALLDLQPEVKDAPGARGLDPVRGEVRFERVGFDYRGGGSREVRAALTDVSLVARPGESIALVGPSGSGKSTLVALLARFYDPTHGRILIDGVDLRELSLASLRRLIAIVPQENVLFSGTIEDNLRYGRPAAPRDTIVAAAQAASAHDFILQLPDGYSTLVGERGAQLSGGQRQRIAIARALLVDPRILIFDEATSALDTVSERAIQDAMTRISAGRTVFSIAHRLSTVQNADRILVLDAGRIVESGTHADLLAHGGLYAHLHALQFRDAH</sequence>
<dbReference type="PROSITE" id="PS50929">
    <property type="entry name" value="ABC_TM1F"/>
    <property type="match status" value="1"/>
</dbReference>
<evidence type="ECO:0000256" key="9">
    <source>
        <dbReference type="SAM" id="Phobius"/>
    </source>
</evidence>
<evidence type="ECO:0000256" key="1">
    <source>
        <dbReference type="ARBA" id="ARBA00004651"/>
    </source>
</evidence>
<dbReference type="InterPro" id="IPR003593">
    <property type="entry name" value="AAA+_ATPase"/>
</dbReference>
<evidence type="ECO:0000256" key="2">
    <source>
        <dbReference type="ARBA" id="ARBA00022448"/>
    </source>
</evidence>
<proteinExistence type="predicted"/>
<feature type="transmembrane region" description="Helical" evidence="9">
    <location>
        <begin position="239"/>
        <end position="260"/>
    </location>
</feature>
<evidence type="ECO:0000256" key="8">
    <source>
        <dbReference type="ARBA" id="ARBA00023136"/>
    </source>
</evidence>
<feature type="transmembrane region" description="Helical" evidence="9">
    <location>
        <begin position="51"/>
        <end position="72"/>
    </location>
</feature>
<feature type="transmembrane region" description="Helical" evidence="9">
    <location>
        <begin position="266"/>
        <end position="287"/>
    </location>
</feature>
<accession>A0A4Q1CCR2</accession>
<dbReference type="Proteomes" id="UP000290218">
    <property type="component" value="Unassembled WGS sequence"/>
</dbReference>
<keyword evidence="5" id="KW-0547">Nucleotide-binding</keyword>
<organism evidence="12 13">
    <name type="scientific">Oleiharenicola lentus</name>
    <dbReference type="NCBI Taxonomy" id="2508720"/>
    <lineage>
        <taxon>Bacteria</taxon>
        <taxon>Pseudomonadati</taxon>
        <taxon>Verrucomicrobiota</taxon>
        <taxon>Opitutia</taxon>
        <taxon>Opitutales</taxon>
        <taxon>Opitutaceae</taxon>
        <taxon>Oleiharenicola</taxon>
    </lineage>
</organism>
<dbReference type="FunFam" id="3.40.50.300:FF:000221">
    <property type="entry name" value="Multidrug ABC transporter ATP-binding protein"/>
    <property type="match status" value="1"/>
</dbReference>
<dbReference type="GO" id="GO:0034040">
    <property type="term" value="F:ATPase-coupled lipid transmembrane transporter activity"/>
    <property type="evidence" value="ECO:0007669"/>
    <property type="project" value="TreeGrafter"/>
</dbReference>
<evidence type="ECO:0000256" key="7">
    <source>
        <dbReference type="ARBA" id="ARBA00022989"/>
    </source>
</evidence>
<evidence type="ECO:0000259" key="10">
    <source>
        <dbReference type="PROSITE" id="PS50893"/>
    </source>
</evidence>
<feature type="transmembrane region" description="Helical" evidence="9">
    <location>
        <begin position="130"/>
        <end position="149"/>
    </location>
</feature>
<keyword evidence="6 12" id="KW-0067">ATP-binding</keyword>
<dbReference type="PROSITE" id="PS00211">
    <property type="entry name" value="ABC_TRANSPORTER_1"/>
    <property type="match status" value="1"/>
</dbReference>
<comment type="caution">
    <text evidence="12">The sequence shown here is derived from an EMBL/GenBank/DDBJ whole genome shotgun (WGS) entry which is preliminary data.</text>
</comment>
<dbReference type="AlphaFoldDB" id="A0A4Q1CCR2"/>
<dbReference type="GO" id="GO:0005886">
    <property type="term" value="C:plasma membrane"/>
    <property type="evidence" value="ECO:0007669"/>
    <property type="project" value="UniProtKB-SubCell"/>
</dbReference>
<dbReference type="InterPro" id="IPR027417">
    <property type="entry name" value="P-loop_NTPase"/>
</dbReference>
<dbReference type="SMART" id="SM00382">
    <property type="entry name" value="AAA"/>
    <property type="match status" value="1"/>
</dbReference>
<keyword evidence="7 9" id="KW-1133">Transmembrane helix</keyword>
<dbReference type="OrthoDB" id="9761126at2"/>
<dbReference type="SUPFAM" id="SSF90123">
    <property type="entry name" value="ABC transporter transmembrane region"/>
    <property type="match status" value="1"/>
</dbReference>
<evidence type="ECO:0000256" key="5">
    <source>
        <dbReference type="ARBA" id="ARBA00022741"/>
    </source>
</evidence>
<dbReference type="GO" id="GO:0016887">
    <property type="term" value="F:ATP hydrolysis activity"/>
    <property type="evidence" value="ECO:0007669"/>
    <property type="project" value="InterPro"/>
</dbReference>
<evidence type="ECO:0000313" key="12">
    <source>
        <dbReference type="EMBL" id="RXK56947.1"/>
    </source>
</evidence>
<dbReference type="InterPro" id="IPR011527">
    <property type="entry name" value="ABC1_TM_dom"/>
</dbReference>
<dbReference type="CDD" id="cd07346">
    <property type="entry name" value="ABC_6TM_exporters"/>
    <property type="match status" value="1"/>
</dbReference>
<dbReference type="SUPFAM" id="SSF52540">
    <property type="entry name" value="P-loop containing nucleoside triphosphate hydrolases"/>
    <property type="match status" value="1"/>
</dbReference>
<dbReference type="PROSITE" id="PS50893">
    <property type="entry name" value="ABC_TRANSPORTER_2"/>
    <property type="match status" value="1"/>
</dbReference>
<evidence type="ECO:0000256" key="4">
    <source>
        <dbReference type="ARBA" id="ARBA00022692"/>
    </source>
</evidence>
<protein>
    <submittedName>
        <fullName evidence="12">ABC transporter ATP-binding protein</fullName>
    </submittedName>
</protein>
<evidence type="ECO:0000256" key="6">
    <source>
        <dbReference type="ARBA" id="ARBA00022840"/>
    </source>
</evidence>
<dbReference type="PANTHER" id="PTHR24221">
    <property type="entry name" value="ATP-BINDING CASSETTE SUB-FAMILY B"/>
    <property type="match status" value="1"/>
</dbReference>
<feature type="transmembrane region" description="Helical" evidence="9">
    <location>
        <begin position="155"/>
        <end position="172"/>
    </location>
</feature>
<feature type="transmembrane region" description="Helical" evidence="9">
    <location>
        <begin position="12"/>
        <end position="31"/>
    </location>
</feature>
<keyword evidence="2" id="KW-0813">Transport</keyword>
<feature type="domain" description="ABC transporter" evidence="10">
    <location>
        <begin position="332"/>
        <end position="571"/>
    </location>
</feature>
<dbReference type="InterPro" id="IPR017871">
    <property type="entry name" value="ABC_transporter-like_CS"/>
</dbReference>
<reference evidence="12 13" key="1">
    <citation type="submission" date="2019-01" db="EMBL/GenBank/DDBJ databases">
        <title>Lacunisphaera sp. strain TWA-58.</title>
        <authorList>
            <person name="Chen W.-M."/>
        </authorList>
    </citation>
    <scope>NUCLEOTIDE SEQUENCE [LARGE SCALE GENOMIC DNA]</scope>
    <source>
        <strain evidence="12 13">TWA-58</strain>
    </source>
</reference>
<keyword evidence="8 9" id="KW-0472">Membrane</keyword>
<dbReference type="InterPro" id="IPR036640">
    <property type="entry name" value="ABC1_TM_sf"/>
</dbReference>